<sequence length="73" mass="7847">MLKQYKHCHSSEIDKSKADGCNPSGGTFVNPCNSGSGPASDEFPLRNHFERCAGAPNTPLEFVLIDVSGHVGW</sequence>
<name>A0A4C1VPY1_EUMVA</name>
<reference evidence="1 2" key="1">
    <citation type="journal article" date="2019" name="Commun. Biol.">
        <title>The bagworm genome reveals a unique fibroin gene that provides high tensile strength.</title>
        <authorList>
            <person name="Kono N."/>
            <person name="Nakamura H."/>
            <person name="Ohtoshi R."/>
            <person name="Tomita M."/>
            <person name="Numata K."/>
            <person name="Arakawa K."/>
        </authorList>
    </citation>
    <scope>NUCLEOTIDE SEQUENCE [LARGE SCALE GENOMIC DNA]</scope>
</reference>
<organism evidence="1 2">
    <name type="scientific">Eumeta variegata</name>
    <name type="common">Bagworm moth</name>
    <name type="synonym">Eumeta japonica</name>
    <dbReference type="NCBI Taxonomy" id="151549"/>
    <lineage>
        <taxon>Eukaryota</taxon>
        <taxon>Metazoa</taxon>
        <taxon>Ecdysozoa</taxon>
        <taxon>Arthropoda</taxon>
        <taxon>Hexapoda</taxon>
        <taxon>Insecta</taxon>
        <taxon>Pterygota</taxon>
        <taxon>Neoptera</taxon>
        <taxon>Endopterygota</taxon>
        <taxon>Lepidoptera</taxon>
        <taxon>Glossata</taxon>
        <taxon>Ditrysia</taxon>
        <taxon>Tineoidea</taxon>
        <taxon>Psychidae</taxon>
        <taxon>Oiketicinae</taxon>
        <taxon>Eumeta</taxon>
    </lineage>
</organism>
<dbReference type="AlphaFoldDB" id="A0A4C1VPY1"/>
<accession>A0A4C1VPY1</accession>
<comment type="caution">
    <text evidence="1">The sequence shown here is derived from an EMBL/GenBank/DDBJ whole genome shotgun (WGS) entry which is preliminary data.</text>
</comment>
<protein>
    <submittedName>
        <fullName evidence="1">Uncharacterized protein</fullName>
    </submittedName>
</protein>
<proteinExistence type="predicted"/>
<keyword evidence="2" id="KW-1185">Reference proteome</keyword>
<evidence type="ECO:0000313" key="1">
    <source>
        <dbReference type="EMBL" id="GBP40229.1"/>
    </source>
</evidence>
<dbReference type="EMBL" id="BGZK01000378">
    <property type="protein sequence ID" value="GBP40229.1"/>
    <property type="molecule type" value="Genomic_DNA"/>
</dbReference>
<gene>
    <name evidence="1" type="ORF">EVAR_37630_1</name>
</gene>
<dbReference type="Proteomes" id="UP000299102">
    <property type="component" value="Unassembled WGS sequence"/>
</dbReference>
<evidence type="ECO:0000313" key="2">
    <source>
        <dbReference type="Proteomes" id="UP000299102"/>
    </source>
</evidence>